<feature type="domain" description="FMN hydroxy acid dehydrogenase" evidence="3">
    <location>
        <begin position="20"/>
        <end position="403"/>
    </location>
</feature>
<gene>
    <name evidence="4" type="ORF">KO353_07090</name>
</gene>
<dbReference type="GO" id="GO:0016491">
    <property type="term" value="F:oxidoreductase activity"/>
    <property type="evidence" value="ECO:0007669"/>
    <property type="project" value="UniProtKB-KW"/>
</dbReference>
<dbReference type="PANTHER" id="PTHR10578">
    <property type="entry name" value="S -2-HYDROXY-ACID OXIDASE-RELATED"/>
    <property type="match status" value="1"/>
</dbReference>
<dbReference type="RefSeq" id="WP_218287003.1">
    <property type="nucleotide sequence ID" value="NZ_CP076448.1"/>
</dbReference>
<accession>A0A975U3Z9</accession>
<evidence type="ECO:0000256" key="2">
    <source>
        <dbReference type="ARBA" id="ARBA00023002"/>
    </source>
</evidence>
<evidence type="ECO:0000256" key="1">
    <source>
        <dbReference type="ARBA" id="ARBA00001917"/>
    </source>
</evidence>
<dbReference type="InterPro" id="IPR008259">
    <property type="entry name" value="FMN_hydac_DH_AS"/>
</dbReference>
<organism evidence="4 5">
    <name type="scientific">Elioraea tepida</name>
    <dbReference type="NCBI Taxonomy" id="2843330"/>
    <lineage>
        <taxon>Bacteria</taxon>
        <taxon>Pseudomonadati</taxon>
        <taxon>Pseudomonadota</taxon>
        <taxon>Alphaproteobacteria</taxon>
        <taxon>Acetobacterales</taxon>
        <taxon>Elioraeaceae</taxon>
        <taxon>Elioraea</taxon>
    </lineage>
</organism>
<dbReference type="Proteomes" id="UP000694001">
    <property type="component" value="Chromosome"/>
</dbReference>
<name>A0A975U3Z9_9PROT</name>
<dbReference type="PIRSF" id="PIRSF000138">
    <property type="entry name" value="Al-hdrx_acd_dh"/>
    <property type="match status" value="1"/>
</dbReference>
<comment type="cofactor">
    <cofactor evidence="1">
        <name>FMN</name>
        <dbReference type="ChEBI" id="CHEBI:58210"/>
    </cofactor>
</comment>
<dbReference type="AlphaFoldDB" id="A0A975U3Z9"/>
<dbReference type="PANTHER" id="PTHR10578:SF143">
    <property type="entry name" value="FMN-DEPENDENT ALPHA-HYDROXY ACID DEHYDROGENASE PB1A11.03"/>
    <property type="match status" value="1"/>
</dbReference>
<dbReference type="Pfam" id="PF01070">
    <property type="entry name" value="FMN_dh"/>
    <property type="match status" value="1"/>
</dbReference>
<dbReference type="CDD" id="cd02809">
    <property type="entry name" value="alpha_hydroxyacid_oxid_FMN"/>
    <property type="match status" value="1"/>
</dbReference>
<reference evidence="4" key="1">
    <citation type="submission" date="2021-06" db="EMBL/GenBank/DDBJ databases">
        <title>Elioraea tepida, sp. nov., a moderately thermophilic aerobic anoxygenic phototrophic bacterium isolated from an alkaline siliceous hot spring mat community in Yellowstone National Park, WY, USA.</title>
        <authorList>
            <person name="Saini M.K."/>
            <person name="Yoshida S."/>
            <person name="Sebastian A."/>
            <person name="Hirose S."/>
            <person name="Hara E."/>
            <person name="Tamaki H."/>
            <person name="Soulier N.T."/>
            <person name="Albert I."/>
            <person name="Hanada S."/>
            <person name="Bryant D.A."/>
            <person name="Tank M."/>
        </authorList>
    </citation>
    <scope>NUCLEOTIDE SEQUENCE</scope>
    <source>
        <strain evidence="4">MS-P2</strain>
    </source>
</reference>
<evidence type="ECO:0000313" key="5">
    <source>
        <dbReference type="Proteomes" id="UP000694001"/>
    </source>
</evidence>
<evidence type="ECO:0000259" key="3">
    <source>
        <dbReference type="PROSITE" id="PS51349"/>
    </source>
</evidence>
<dbReference type="KEGG" id="elio:KO353_07090"/>
<dbReference type="InterPro" id="IPR012133">
    <property type="entry name" value="Alpha-hydoxy_acid_DH_FMN"/>
</dbReference>
<keyword evidence="5" id="KW-1185">Reference proteome</keyword>
<dbReference type="InterPro" id="IPR000262">
    <property type="entry name" value="FMN-dep_DH"/>
</dbReference>
<dbReference type="GO" id="GO:0010181">
    <property type="term" value="F:FMN binding"/>
    <property type="evidence" value="ECO:0007669"/>
    <property type="project" value="InterPro"/>
</dbReference>
<dbReference type="PROSITE" id="PS00557">
    <property type="entry name" value="FMN_HYDROXY_ACID_DH_1"/>
    <property type="match status" value="1"/>
</dbReference>
<proteinExistence type="predicted"/>
<protein>
    <submittedName>
        <fullName evidence="4">Alpha-hydroxy-acid oxidizing protein</fullName>
    </submittedName>
</protein>
<evidence type="ECO:0000313" key="4">
    <source>
        <dbReference type="EMBL" id="QXM25952.1"/>
    </source>
</evidence>
<dbReference type="PROSITE" id="PS51349">
    <property type="entry name" value="FMN_HYDROXY_ACID_DH_2"/>
    <property type="match status" value="1"/>
</dbReference>
<dbReference type="EMBL" id="CP076448">
    <property type="protein sequence ID" value="QXM25952.1"/>
    <property type="molecule type" value="Genomic_DNA"/>
</dbReference>
<sequence>MHGPLPAHAGAKPPPTRLPKRLVRALCLDDFEPMARAHLPRPIFGYVAGAAERNASLEDNHRAFCEWGFVPRILRDVSRRDPAATLFGRRWSAPFGIAPMGLAALVAYRGDIALAEAAKAANIPFVLSGSSLIRLEEVIAANPEAWFQAYLPGAAERIEKLIDRVAAAGFGTLLVTVDTAVLPSRENNVRNGFSTPLRPSLRLAWDGLIKPRWLIGTWFRTLARYGMPHFENSFAERGVPILARNVLRDFTARDHLNWEHLALIRRRWKGRLLVKGILHPEDARLAREHGADAVIVSNHGGRQLDGSVSPLRVLPAVVAASGDMPVLFDGGVRRGTDVLKAMALGARFVFVGRPMLYAAAVGGAEGVGHAIALLRGELDRDLALLGIDTPASLGRDSVFRLADGLLPGLG</sequence>
<keyword evidence="2" id="KW-0560">Oxidoreductase</keyword>
<dbReference type="InterPro" id="IPR037396">
    <property type="entry name" value="FMN_HAD"/>
</dbReference>